<dbReference type="PANTHER" id="PTHR38050:SF2">
    <property type="entry name" value="FERULOYL ESTERASE C-RELATED"/>
    <property type="match status" value="1"/>
</dbReference>
<gene>
    <name evidence="9" type="ORF">PP2015_2970</name>
</gene>
<dbReference type="GO" id="GO:0005576">
    <property type="term" value="C:extracellular region"/>
    <property type="evidence" value="ECO:0007669"/>
    <property type="project" value="UniProtKB-SubCell"/>
</dbReference>
<dbReference type="GO" id="GO:0030600">
    <property type="term" value="F:feruloyl esterase activity"/>
    <property type="evidence" value="ECO:0007669"/>
    <property type="project" value="InterPro"/>
</dbReference>
<keyword evidence="6" id="KW-0119">Carbohydrate metabolism</keyword>
<dbReference type="AlphaFoldDB" id="A0A0S2K5C9"/>
<evidence type="ECO:0000256" key="6">
    <source>
        <dbReference type="ARBA" id="ARBA00023277"/>
    </source>
</evidence>
<proteinExistence type="predicted"/>
<sequence>MKKLLLALVLSGVLQACGSQSHPTEQVELNETPEETSSDLHLSLGDRFYTLAFPEGGVKEGKAYKLLFAFHGSGGTEKRMQRMTRFELLSDDYLVIYPKSKEIEWDEGCECNIAHRLGAKDVEFIVQLIDKMHAEYNLLEGENYAVGFSQGGLFSQNMLCKFSEKFQAVASVASPMSDRLSSMCSITDPTSYMLVQGTADRVLPYQGLVHHNFGLISAPKTVELITSQTIPDAIVTESTPSERVTEKLYRSSIDATLLSKLVSINGGGHAWSFEDYSTSNQLLDFFNQSSAYALPEFSALYTVNTKNYHVRSMGKQTDKGDVVILSGANKFFHSDSAWASLVQPLLAEHARVHVIDRLGNAWSSDVEEPSFKQLAEDLPELLSLLGTKEVTFLSFANSNLATLMYLHNPNPDIKVNGVVWADPDILLPHSISQYQSGSVAGLRKYKTEYIEHVRGGNWTEKSRERIAIEREEIVKLIPSNHQEKMDWVYYGQVTEQRLQVENQVTRIKEMMNYHDDLNIAEPLQHNISVPISVIDTDFERLDIETADEENKAGLIKWQQEGTQWSKDIANKTQGKYYQLKNASHQVFFEHPDTVIEAVLELIERSE</sequence>
<keyword evidence="10" id="KW-1185">Reference proteome</keyword>
<evidence type="ECO:0000256" key="8">
    <source>
        <dbReference type="SAM" id="SignalP"/>
    </source>
</evidence>
<keyword evidence="2" id="KW-0964">Secreted</keyword>
<dbReference type="InterPro" id="IPR043595">
    <property type="entry name" value="FaeB/C/D"/>
</dbReference>
<dbReference type="EMBL" id="CP013187">
    <property type="protein sequence ID" value="ALO43453.1"/>
    <property type="molecule type" value="Genomic_DNA"/>
</dbReference>
<evidence type="ECO:0000313" key="9">
    <source>
        <dbReference type="EMBL" id="ALO43453.1"/>
    </source>
</evidence>
<dbReference type="PROSITE" id="PS51257">
    <property type="entry name" value="PROKAR_LIPOPROTEIN"/>
    <property type="match status" value="1"/>
</dbReference>
<evidence type="ECO:0000256" key="7">
    <source>
        <dbReference type="ARBA" id="ARBA00023326"/>
    </source>
</evidence>
<keyword evidence="4 8" id="KW-0732">Signal</keyword>
<evidence type="ECO:0000256" key="1">
    <source>
        <dbReference type="ARBA" id="ARBA00004613"/>
    </source>
</evidence>
<dbReference type="SUPFAM" id="SSF53474">
    <property type="entry name" value="alpha/beta-Hydrolases"/>
    <property type="match status" value="2"/>
</dbReference>
<feature type="chain" id="PRO_5006601128" evidence="8">
    <location>
        <begin position="19"/>
        <end position="606"/>
    </location>
</feature>
<evidence type="ECO:0000256" key="2">
    <source>
        <dbReference type="ARBA" id="ARBA00022525"/>
    </source>
</evidence>
<name>A0A0S2K5C9_9GAMM</name>
<accession>A0A0S2K5C9</accession>
<dbReference type="PANTHER" id="PTHR38050">
    <property type="match status" value="1"/>
</dbReference>
<dbReference type="STRING" id="161398.PP2015_2970"/>
<evidence type="ECO:0000256" key="5">
    <source>
        <dbReference type="ARBA" id="ARBA00022801"/>
    </source>
</evidence>
<keyword evidence="5" id="KW-0378">Hydrolase</keyword>
<keyword evidence="3" id="KW-0858">Xylan degradation</keyword>
<feature type="signal peptide" evidence="8">
    <location>
        <begin position="1"/>
        <end position="18"/>
    </location>
</feature>
<keyword evidence="7" id="KW-0624">Polysaccharide degradation</keyword>
<dbReference type="Gene3D" id="3.40.50.1820">
    <property type="entry name" value="alpha/beta hydrolase"/>
    <property type="match status" value="2"/>
</dbReference>
<dbReference type="PATRIC" id="fig|161398.10.peg.3028"/>
<dbReference type="GO" id="GO:0045493">
    <property type="term" value="P:xylan catabolic process"/>
    <property type="evidence" value="ECO:0007669"/>
    <property type="project" value="UniProtKB-KW"/>
</dbReference>
<protein>
    <submittedName>
        <fullName evidence="9">Polyhydroxybutyrate depolymerase</fullName>
    </submittedName>
</protein>
<comment type="subcellular location">
    <subcellularLocation>
        <location evidence="1">Secreted</location>
    </subcellularLocation>
</comment>
<evidence type="ECO:0000313" key="10">
    <source>
        <dbReference type="Proteomes" id="UP000061457"/>
    </source>
</evidence>
<dbReference type="OrthoDB" id="9807606at2"/>
<dbReference type="InterPro" id="IPR029058">
    <property type="entry name" value="AB_hydrolase_fold"/>
</dbReference>
<reference evidence="9 10" key="1">
    <citation type="submission" date="2015-11" db="EMBL/GenBank/DDBJ databases">
        <authorList>
            <person name="Zhang Y."/>
            <person name="Guo Z."/>
        </authorList>
    </citation>
    <scope>NUCLEOTIDE SEQUENCE [LARGE SCALE GENOMIC DNA]</scope>
    <source>
        <strain evidence="9 10">KCTC 12086</strain>
    </source>
</reference>
<dbReference type="RefSeq" id="WP_058031108.1">
    <property type="nucleotide sequence ID" value="NZ_CP013187.1"/>
</dbReference>
<dbReference type="Proteomes" id="UP000061457">
    <property type="component" value="Chromosome I"/>
</dbReference>
<dbReference type="KEGG" id="pphe:PP2015_2970"/>
<organism evidence="9 10">
    <name type="scientific">Pseudoalteromonas phenolica</name>
    <dbReference type="NCBI Taxonomy" id="161398"/>
    <lineage>
        <taxon>Bacteria</taxon>
        <taxon>Pseudomonadati</taxon>
        <taxon>Pseudomonadota</taxon>
        <taxon>Gammaproteobacteria</taxon>
        <taxon>Alteromonadales</taxon>
        <taxon>Pseudoalteromonadaceae</taxon>
        <taxon>Pseudoalteromonas</taxon>
    </lineage>
</organism>
<evidence type="ECO:0000256" key="4">
    <source>
        <dbReference type="ARBA" id="ARBA00022729"/>
    </source>
</evidence>
<evidence type="ECO:0000256" key="3">
    <source>
        <dbReference type="ARBA" id="ARBA00022651"/>
    </source>
</evidence>